<dbReference type="GO" id="GO:0016814">
    <property type="term" value="F:hydrolase activity, acting on carbon-nitrogen (but not peptide) bonds, in cyclic amidines"/>
    <property type="evidence" value="ECO:0007669"/>
    <property type="project" value="UniProtKB-ARBA"/>
</dbReference>
<name>A0A561WY51_9ACTN</name>
<sequence length="341" mass="37018">MTDLPTFIAGLPKVELHVHHVGSASPRIVAELAARHEGRSPVPADPAALADYFAFRDFAHFIEVYLSVVDLIRDPEDVWILTHEVARELARQQVRYAELTITPYSHVRRGIPAPAFCEAIEDARKRAEADFGIALRWCFDIPGEAGLPAAEETLRIALEERPDGLISFGLGGPEIGVPRPQFKPYFDQARAAGLRSVPHAGETTGPQTVWDALRDLGAERIGHGISAAEDPELLAYLAEHRIALEVCPTSNVRTRAVARLEEHPLRRLVDAGVLVSINSDDPPMFGTTLNDEYAVAAALLDVGPEGVAALARDGVTASFLEPGEKARISAEIDAWLATGTR</sequence>
<evidence type="ECO:0000256" key="3">
    <source>
        <dbReference type="ARBA" id="ARBA00022723"/>
    </source>
</evidence>
<protein>
    <submittedName>
        <fullName evidence="7">Aminodeoxyfutalosine deaminase</fullName>
    </submittedName>
</protein>
<evidence type="ECO:0000313" key="7">
    <source>
        <dbReference type="EMBL" id="TWG28796.1"/>
    </source>
</evidence>
<dbReference type="GO" id="GO:0019239">
    <property type="term" value="F:deaminase activity"/>
    <property type="evidence" value="ECO:0007669"/>
    <property type="project" value="InterPro"/>
</dbReference>
<dbReference type="NCBIfam" id="NF006854">
    <property type="entry name" value="PRK09358.3-1"/>
    <property type="match status" value="1"/>
</dbReference>
<keyword evidence="3" id="KW-0479">Metal-binding</keyword>
<comment type="cofactor">
    <cofactor evidence="1">
        <name>Zn(2+)</name>
        <dbReference type="ChEBI" id="CHEBI:29105"/>
    </cofactor>
</comment>
<comment type="caution">
    <text evidence="7">The sequence shown here is derived from an EMBL/GenBank/DDBJ whole genome shotgun (WGS) entry which is preliminary data.</text>
</comment>
<accession>A0A561WY51</accession>
<dbReference type="PANTHER" id="PTHR43114:SF6">
    <property type="entry name" value="ADENINE DEAMINASE"/>
    <property type="match status" value="1"/>
</dbReference>
<dbReference type="EMBL" id="VIXA01000001">
    <property type="protein sequence ID" value="TWG28796.1"/>
    <property type="molecule type" value="Genomic_DNA"/>
</dbReference>
<keyword evidence="4" id="KW-0378">Hydrolase</keyword>
<evidence type="ECO:0000313" key="8">
    <source>
        <dbReference type="Proteomes" id="UP000319927"/>
    </source>
</evidence>
<evidence type="ECO:0000256" key="5">
    <source>
        <dbReference type="ARBA" id="ARBA00022833"/>
    </source>
</evidence>
<dbReference type="InterPro" id="IPR032466">
    <property type="entry name" value="Metal_Hydrolase"/>
</dbReference>
<dbReference type="InterPro" id="IPR006330">
    <property type="entry name" value="Ado/ade_deaminase"/>
</dbReference>
<evidence type="ECO:0000256" key="2">
    <source>
        <dbReference type="ARBA" id="ARBA00006676"/>
    </source>
</evidence>
<dbReference type="OrthoDB" id="9779574at2"/>
<dbReference type="InterPro" id="IPR006650">
    <property type="entry name" value="A/AMP_deam_AS"/>
</dbReference>
<dbReference type="NCBIfam" id="TIGR01430">
    <property type="entry name" value="aden_deam"/>
    <property type="match status" value="1"/>
</dbReference>
<evidence type="ECO:0000256" key="1">
    <source>
        <dbReference type="ARBA" id="ARBA00001947"/>
    </source>
</evidence>
<evidence type="ECO:0000259" key="6">
    <source>
        <dbReference type="Pfam" id="PF00962"/>
    </source>
</evidence>
<comment type="similarity">
    <text evidence="2">Belongs to the metallo-dependent hydrolases superfamily. Adenosine and AMP deaminases family.</text>
</comment>
<dbReference type="Pfam" id="PF00962">
    <property type="entry name" value="A_deaminase"/>
    <property type="match status" value="1"/>
</dbReference>
<keyword evidence="8" id="KW-1185">Reference proteome</keyword>
<dbReference type="Gene3D" id="3.20.20.140">
    <property type="entry name" value="Metal-dependent hydrolases"/>
    <property type="match status" value="1"/>
</dbReference>
<dbReference type="PROSITE" id="PS00485">
    <property type="entry name" value="A_DEAMINASE"/>
    <property type="match status" value="1"/>
</dbReference>
<dbReference type="PANTHER" id="PTHR43114">
    <property type="entry name" value="ADENINE DEAMINASE"/>
    <property type="match status" value="1"/>
</dbReference>
<evidence type="ECO:0000256" key="4">
    <source>
        <dbReference type="ARBA" id="ARBA00022801"/>
    </source>
</evidence>
<proteinExistence type="inferred from homology"/>
<reference evidence="7 8" key="1">
    <citation type="submission" date="2019-06" db="EMBL/GenBank/DDBJ databases">
        <title>Sequencing the genomes of 1000 actinobacteria strains.</title>
        <authorList>
            <person name="Klenk H.-P."/>
        </authorList>
    </citation>
    <scope>NUCLEOTIDE SEQUENCE [LARGE SCALE GENOMIC DNA]</scope>
    <source>
        <strain evidence="7 8">DSM 102131</strain>
    </source>
</reference>
<organism evidence="7 8">
    <name type="scientific">Micromonospora palomenae</name>
    <dbReference type="NCBI Taxonomy" id="1461247"/>
    <lineage>
        <taxon>Bacteria</taxon>
        <taxon>Bacillati</taxon>
        <taxon>Actinomycetota</taxon>
        <taxon>Actinomycetes</taxon>
        <taxon>Micromonosporales</taxon>
        <taxon>Micromonosporaceae</taxon>
        <taxon>Micromonospora</taxon>
    </lineage>
</organism>
<dbReference type="RefSeq" id="WP_154938238.1">
    <property type="nucleotide sequence ID" value="NZ_VIXA01000001.1"/>
</dbReference>
<dbReference type="InterPro" id="IPR001365">
    <property type="entry name" value="A_deaminase_dom"/>
</dbReference>
<dbReference type="Proteomes" id="UP000319927">
    <property type="component" value="Unassembled WGS sequence"/>
</dbReference>
<dbReference type="GO" id="GO:0046872">
    <property type="term" value="F:metal ion binding"/>
    <property type="evidence" value="ECO:0007669"/>
    <property type="project" value="UniProtKB-KW"/>
</dbReference>
<feature type="domain" description="Adenosine deaminase" evidence="6">
    <location>
        <begin position="12"/>
        <end position="335"/>
    </location>
</feature>
<dbReference type="SUPFAM" id="SSF51556">
    <property type="entry name" value="Metallo-dependent hydrolases"/>
    <property type="match status" value="1"/>
</dbReference>
<gene>
    <name evidence="7" type="ORF">FHX75_111955</name>
</gene>
<dbReference type="AlphaFoldDB" id="A0A561WY51"/>
<dbReference type="GO" id="GO:0009168">
    <property type="term" value="P:purine ribonucleoside monophosphate biosynthetic process"/>
    <property type="evidence" value="ECO:0007669"/>
    <property type="project" value="InterPro"/>
</dbReference>
<keyword evidence="5" id="KW-0862">Zinc</keyword>